<proteinExistence type="inferred from homology"/>
<dbReference type="Proteomes" id="UP000679691">
    <property type="component" value="Unassembled WGS sequence"/>
</dbReference>
<evidence type="ECO:0000256" key="6">
    <source>
        <dbReference type="ARBA" id="ARBA00023136"/>
    </source>
</evidence>
<feature type="transmembrane region" description="Helical" evidence="7">
    <location>
        <begin position="43"/>
        <end position="66"/>
    </location>
</feature>
<dbReference type="Pfam" id="PF13440">
    <property type="entry name" value="Polysacc_synt_3"/>
    <property type="match status" value="1"/>
</dbReference>
<comment type="subcellular location">
    <subcellularLocation>
        <location evidence="1">Cell membrane</location>
        <topology evidence="1">Multi-pass membrane protein</topology>
    </subcellularLocation>
</comment>
<feature type="transmembrane region" description="Helical" evidence="7">
    <location>
        <begin position="148"/>
        <end position="165"/>
    </location>
</feature>
<dbReference type="InterPro" id="IPR050833">
    <property type="entry name" value="Poly_Biosynth_Transport"/>
</dbReference>
<dbReference type="PANTHER" id="PTHR30250">
    <property type="entry name" value="PST FAMILY PREDICTED COLANIC ACID TRANSPORTER"/>
    <property type="match status" value="1"/>
</dbReference>
<feature type="transmembrane region" description="Helical" evidence="7">
    <location>
        <begin position="171"/>
        <end position="190"/>
    </location>
</feature>
<feature type="transmembrane region" description="Helical" evidence="7">
    <location>
        <begin position="12"/>
        <end position="31"/>
    </location>
</feature>
<comment type="similarity">
    <text evidence="2">Belongs to the polysaccharide synthase family.</text>
</comment>
<dbReference type="PANTHER" id="PTHR30250:SF10">
    <property type="entry name" value="LIPOPOLYSACCHARIDE BIOSYNTHESIS PROTEIN WZXC"/>
    <property type="match status" value="1"/>
</dbReference>
<dbReference type="AlphaFoldDB" id="A0A8T4HA09"/>
<feature type="transmembrane region" description="Helical" evidence="7">
    <location>
        <begin position="440"/>
        <end position="459"/>
    </location>
</feature>
<accession>A0A8T4HA09</accession>
<evidence type="ECO:0000256" key="5">
    <source>
        <dbReference type="ARBA" id="ARBA00022989"/>
    </source>
</evidence>
<protein>
    <submittedName>
        <fullName evidence="8">Lipopolysaccharide biosynthesis protein</fullName>
    </submittedName>
</protein>
<name>A0A8T4HA09_9SPHI</name>
<feature type="transmembrane region" description="Helical" evidence="7">
    <location>
        <begin position="284"/>
        <end position="306"/>
    </location>
</feature>
<keyword evidence="4 7" id="KW-0812">Transmembrane</keyword>
<feature type="transmembrane region" description="Helical" evidence="7">
    <location>
        <begin position="318"/>
        <end position="337"/>
    </location>
</feature>
<evidence type="ECO:0000256" key="2">
    <source>
        <dbReference type="ARBA" id="ARBA00007430"/>
    </source>
</evidence>
<reference evidence="8" key="1">
    <citation type="submission" date="2021-03" db="EMBL/GenBank/DDBJ databases">
        <authorList>
            <person name="Lu T."/>
            <person name="Wang Q."/>
            <person name="Han X."/>
        </authorList>
    </citation>
    <scope>NUCLEOTIDE SEQUENCE</scope>
    <source>
        <strain evidence="8">WQ 2009</strain>
    </source>
</reference>
<keyword evidence="5 7" id="KW-1133">Transmembrane helix</keyword>
<gene>
    <name evidence="8" type="ORF">J5U18_01175</name>
</gene>
<feature type="transmembrane region" description="Helical" evidence="7">
    <location>
        <begin position="353"/>
        <end position="375"/>
    </location>
</feature>
<evidence type="ECO:0000313" key="9">
    <source>
        <dbReference type="Proteomes" id="UP000679691"/>
    </source>
</evidence>
<dbReference type="RefSeq" id="WP_353545669.1">
    <property type="nucleotide sequence ID" value="NZ_JAGKSB010000001.1"/>
</dbReference>
<keyword evidence="9" id="KW-1185">Reference proteome</keyword>
<feature type="transmembrane region" description="Helical" evidence="7">
    <location>
        <begin position="411"/>
        <end position="428"/>
    </location>
</feature>
<feature type="transmembrane region" description="Helical" evidence="7">
    <location>
        <begin position="116"/>
        <end position="136"/>
    </location>
</feature>
<evidence type="ECO:0000256" key="4">
    <source>
        <dbReference type="ARBA" id="ARBA00022692"/>
    </source>
</evidence>
<keyword evidence="6 7" id="KW-0472">Membrane</keyword>
<keyword evidence="3" id="KW-1003">Cell membrane</keyword>
<sequence length="466" mass="53869">MNYKKLLNNSLWSIFGQLSFMIILFVTNILLAKTLSLNEFGQISIVLFFINVSNVLVESGLGGALIRKSTIESKDYSTVFVFNLSISVALYLILWFSTGFISKFYNDDALEVILKFQGIAIILNAFQIVPNIKLIVDIKFKLINKIKFFSITLSSIIGLVLAYYYNFGVWSMVIMQVSNIFFNTILLNIVTKNNISFLFDCESFKSIYKFGINTTIASIINTIYDNIYNLILSKFFAMSVSGNFYQAKKLSEVPNSIMNTLNQGLIFSFLSKNQNDKQLYLKNYNLFFVCILWASTFIFLFIFLFADLIIVKILGEKWIDSIFFLKCLSVFSYFYILEQYNRVSFKVFDKTNVILWLEVLKKILQTISIGFGIYFKSYEKLMYGLVVTSFLSYGINCIYSKKYLNLYSKLEIINFTISLFLFSTIISVKEIFKLDLINSILTILIATICTSIVLYINYFKHLKNKV</sequence>
<dbReference type="EMBL" id="JAGKSB010000001">
    <property type="protein sequence ID" value="MBP3942188.1"/>
    <property type="molecule type" value="Genomic_DNA"/>
</dbReference>
<organism evidence="8 9">
    <name type="scientific">Rhinopithecimicrobium faecis</name>
    <dbReference type="NCBI Taxonomy" id="2820698"/>
    <lineage>
        <taxon>Bacteria</taxon>
        <taxon>Pseudomonadati</taxon>
        <taxon>Bacteroidota</taxon>
        <taxon>Sphingobacteriia</taxon>
        <taxon>Sphingobacteriales</taxon>
        <taxon>Sphingobacteriaceae</taxon>
        <taxon>Rhinopithecimicrobium</taxon>
    </lineage>
</organism>
<dbReference type="GO" id="GO:0005886">
    <property type="term" value="C:plasma membrane"/>
    <property type="evidence" value="ECO:0007669"/>
    <property type="project" value="UniProtKB-SubCell"/>
</dbReference>
<evidence type="ECO:0000256" key="7">
    <source>
        <dbReference type="SAM" id="Phobius"/>
    </source>
</evidence>
<comment type="caution">
    <text evidence="8">The sequence shown here is derived from an EMBL/GenBank/DDBJ whole genome shotgun (WGS) entry which is preliminary data.</text>
</comment>
<dbReference type="CDD" id="cd13127">
    <property type="entry name" value="MATE_tuaB_like"/>
    <property type="match status" value="1"/>
</dbReference>
<evidence type="ECO:0000256" key="3">
    <source>
        <dbReference type="ARBA" id="ARBA00022475"/>
    </source>
</evidence>
<evidence type="ECO:0000313" key="8">
    <source>
        <dbReference type="EMBL" id="MBP3942188.1"/>
    </source>
</evidence>
<feature type="transmembrane region" description="Helical" evidence="7">
    <location>
        <begin position="78"/>
        <end position="96"/>
    </location>
</feature>
<evidence type="ECO:0000256" key="1">
    <source>
        <dbReference type="ARBA" id="ARBA00004651"/>
    </source>
</evidence>
<feature type="transmembrane region" description="Helical" evidence="7">
    <location>
        <begin position="381"/>
        <end position="399"/>
    </location>
</feature>